<gene>
    <name evidence="1" type="ORF">SAMN04488540_11384</name>
</gene>
<evidence type="ECO:0008006" key="3">
    <source>
        <dbReference type="Google" id="ProtNLM"/>
    </source>
</evidence>
<accession>A0A1G8WJT5</accession>
<sequence>MILPRITVSLTLAPMMVGLTLLLSACTTQWQGHPRPDANTIARALGHPGDEIQLWDLPSDSMPNFPLPKSLRPCCAFGNMQKVKVGALPIPLYRIGNTVDATDIGPHTYDGGMLGFTRSSVSATRNSGTENNGIVYTKRGGFIDLAHVRDTADDTVGLFFPIFKQLGQDQVIELKGEIGRRYVQLHAFDASSLSNHQRWQLAAALAARLAYFKAESHEIAQWRGYASLASWPETVSAYSPEDLYSNMLGAKLSLALIQSKLVLNSQLYDQSMTVWLEEAIHWLGGVSAKETNALFDVVDGHWWDSSRAIPEKYLVLKRHYQMGDSQLPHRVPVSLARNHWQWPPLAALYAGQPQSQPLSLASRLFGLSLDEIGELRLEVDPAYQASFAHLPPTLWQQGFSHRQFADIALADERLDRAELADLGH</sequence>
<dbReference type="Pfam" id="PF13265">
    <property type="entry name" value="DUF4056"/>
    <property type="match status" value="1"/>
</dbReference>
<dbReference type="EMBL" id="FNEM01000013">
    <property type="protein sequence ID" value="SDJ78386.1"/>
    <property type="molecule type" value="Genomic_DNA"/>
</dbReference>
<dbReference type="PROSITE" id="PS51257">
    <property type="entry name" value="PROKAR_LIPOPROTEIN"/>
    <property type="match status" value="1"/>
</dbReference>
<dbReference type="Proteomes" id="UP000199527">
    <property type="component" value="Unassembled WGS sequence"/>
</dbReference>
<name>A0A1G8WJT5_9GAMM</name>
<dbReference type="InterPro" id="IPR025130">
    <property type="entry name" value="DUF4056"/>
</dbReference>
<evidence type="ECO:0000313" key="2">
    <source>
        <dbReference type="Proteomes" id="UP000199527"/>
    </source>
</evidence>
<keyword evidence="2" id="KW-1185">Reference proteome</keyword>
<protein>
    <recommendedName>
        <fullName evidence="3">DUF4056 domain-containing protein</fullName>
    </recommendedName>
</protein>
<dbReference type="RefSeq" id="WP_245709959.1">
    <property type="nucleotide sequence ID" value="NZ_FNEM01000013.1"/>
</dbReference>
<organism evidence="1 2">
    <name type="scientific">Ferrimonas sediminum</name>
    <dbReference type="NCBI Taxonomy" id="718193"/>
    <lineage>
        <taxon>Bacteria</taxon>
        <taxon>Pseudomonadati</taxon>
        <taxon>Pseudomonadota</taxon>
        <taxon>Gammaproteobacteria</taxon>
        <taxon>Alteromonadales</taxon>
        <taxon>Ferrimonadaceae</taxon>
        <taxon>Ferrimonas</taxon>
    </lineage>
</organism>
<evidence type="ECO:0000313" key="1">
    <source>
        <dbReference type="EMBL" id="SDJ78386.1"/>
    </source>
</evidence>
<reference evidence="2" key="1">
    <citation type="submission" date="2016-10" db="EMBL/GenBank/DDBJ databases">
        <authorList>
            <person name="Varghese N."/>
            <person name="Submissions S."/>
        </authorList>
    </citation>
    <scope>NUCLEOTIDE SEQUENCE [LARGE SCALE GENOMIC DNA]</scope>
    <source>
        <strain evidence="2">DSM 23317</strain>
    </source>
</reference>
<dbReference type="AlphaFoldDB" id="A0A1G8WJT5"/>
<proteinExistence type="predicted"/>